<dbReference type="InterPro" id="IPR012349">
    <property type="entry name" value="Split_barrel_FMN-bd"/>
</dbReference>
<dbReference type="InterPro" id="IPR011576">
    <property type="entry name" value="Pyridox_Oxase_N"/>
</dbReference>
<dbReference type="SUPFAM" id="SSF50475">
    <property type="entry name" value="FMN-binding split barrel"/>
    <property type="match status" value="1"/>
</dbReference>
<evidence type="ECO:0000313" key="3">
    <source>
        <dbReference type="EMBL" id="PCI79711.1"/>
    </source>
</evidence>
<feature type="region of interest" description="Disordered" evidence="1">
    <location>
        <begin position="17"/>
        <end position="36"/>
    </location>
</feature>
<protein>
    <submittedName>
        <fullName evidence="3">Pyridoxamine 5'-phosphate oxidase</fullName>
    </submittedName>
</protein>
<feature type="domain" description="Pyridoxamine 5'-phosphate oxidase N-terminal" evidence="2">
    <location>
        <begin position="45"/>
        <end position="139"/>
    </location>
</feature>
<accession>A0A2A4XBN0</accession>
<proteinExistence type="predicted"/>
<sequence>MTHSFADTMFTESVKAAQKAYGSQEHNENLRQNFGPNDELSAREADFIAKRDSFYLATVSETDWPYVQHRGGPAGFLKVIGPKQLAYADFRGNTQLVSVGNLTKNDRCSIILMDYANRRRLKLIGHIRVEEASMINKQLLDKIDLPDYGAVVERVFLIDLVAFDWNCPQHITKRYTEAEIAVLATRD</sequence>
<name>A0A2A4XBN0_9GAMM</name>
<comment type="caution">
    <text evidence="3">The sequence shown here is derived from an EMBL/GenBank/DDBJ whole genome shotgun (WGS) entry which is preliminary data.</text>
</comment>
<evidence type="ECO:0000259" key="2">
    <source>
        <dbReference type="Pfam" id="PF01243"/>
    </source>
</evidence>
<dbReference type="Pfam" id="PF01243">
    <property type="entry name" value="PNPOx_N"/>
    <property type="match status" value="1"/>
</dbReference>
<evidence type="ECO:0000313" key="4">
    <source>
        <dbReference type="Proteomes" id="UP000218767"/>
    </source>
</evidence>
<gene>
    <name evidence="3" type="ORF">COB20_04430</name>
</gene>
<organism evidence="3 4">
    <name type="scientific">SAR86 cluster bacterium</name>
    <dbReference type="NCBI Taxonomy" id="2030880"/>
    <lineage>
        <taxon>Bacteria</taxon>
        <taxon>Pseudomonadati</taxon>
        <taxon>Pseudomonadota</taxon>
        <taxon>Gammaproteobacteria</taxon>
        <taxon>SAR86 cluster</taxon>
    </lineage>
</organism>
<dbReference type="PANTHER" id="PTHR42815">
    <property type="entry name" value="FAD-BINDING, PUTATIVE (AFU_ORTHOLOGUE AFUA_6G07600)-RELATED"/>
    <property type="match status" value="1"/>
</dbReference>
<dbReference type="PANTHER" id="PTHR42815:SF2">
    <property type="entry name" value="FAD-BINDING, PUTATIVE (AFU_ORTHOLOGUE AFUA_6G07600)-RELATED"/>
    <property type="match status" value="1"/>
</dbReference>
<reference evidence="4" key="1">
    <citation type="submission" date="2017-08" db="EMBL/GenBank/DDBJ databases">
        <title>A dynamic microbial community with high functional redundancy inhabits the cold, oxic subseafloor aquifer.</title>
        <authorList>
            <person name="Tully B.J."/>
            <person name="Wheat C.G."/>
            <person name="Glazer B.T."/>
            <person name="Huber J.A."/>
        </authorList>
    </citation>
    <scope>NUCLEOTIDE SEQUENCE [LARGE SCALE GENOMIC DNA]</scope>
</reference>
<evidence type="ECO:0000256" key="1">
    <source>
        <dbReference type="SAM" id="MobiDB-lite"/>
    </source>
</evidence>
<dbReference type="Gene3D" id="2.30.110.10">
    <property type="entry name" value="Electron Transport, Fmn-binding Protein, Chain A"/>
    <property type="match status" value="1"/>
</dbReference>
<dbReference type="EMBL" id="NVUL01000015">
    <property type="protein sequence ID" value="PCI79711.1"/>
    <property type="molecule type" value="Genomic_DNA"/>
</dbReference>
<dbReference type="Proteomes" id="UP000218767">
    <property type="component" value="Unassembled WGS sequence"/>
</dbReference>
<dbReference type="AlphaFoldDB" id="A0A2A4XBN0"/>